<dbReference type="GO" id="GO:0003700">
    <property type="term" value="F:DNA-binding transcription factor activity"/>
    <property type="evidence" value="ECO:0007669"/>
    <property type="project" value="InterPro"/>
</dbReference>
<dbReference type="Pfam" id="PF07729">
    <property type="entry name" value="FCD"/>
    <property type="match status" value="1"/>
</dbReference>
<dbReference type="InterPro" id="IPR036388">
    <property type="entry name" value="WH-like_DNA-bd_sf"/>
</dbReference>
<dbReference type="Gene3D" id="1.10.10.10">
    <property type="entry name" value="Winged helix-like DNA-binding domain superfamily/Winged helix DNA-binding domain"/>
    <property type="match status" value="1"/>
</dbReference>
<keyword evidence="6" id="KW-1185">Reference proteome</keyword>
<dbReference type="Proteomes" id="UP000611629">
    <property type="component" value="Unassembled WGS sequence"/>
</dbReference>
<dbReference type="PROSITE" id="PS50949">
    <property type="entry name" value="HTH_GNTR"/>
    <property type="match status" value="1"/>
</dbReference>
<dbReference type="SMART" id="SM00345">
    <property type="entry name" value="HTH_GNTR"/>
    <property type="match status" value="1"/>
</dbReference>
<dbReference type="GO" id="GO:0003677">
    <property type="term" value="F:DNA binding"/>
    <property type="evidence" value="ECO:0007669"/>
    <property type="project" value="UniProtKB-KW"/>
</dbReference>
<feature type="domain" description="HTH gntR-type" evidence="4">
    <location>
        <begin position="1"/>
        <end position="62"/>
    </location>
</feature>
<dbReference type="SUPFAM" id="SSF46785">
    <property type="entry name" value="Winged helix' DNA-binding domain"/>
    <property type="match status" value="1"/>
</dbReference>
<dbReference type="InterPro" id="IPR008920">
    <property type="entry name" value="TF_FadR/GntR_C"/>
</dbReference>
<protein>
    <submittedName>
        <fullName evidence="5">FadR family transcriptional regulator</fullName>
    </submittedName>
</protein>
<evidence type="ECO:0000256" key="3">
    <source>
        <dbReference type="ARBA" id="ARBA00023163"/>
    </source>
</evidence>
<evidence type="ECO:0000256" key="1">
    <source>
        <dbReference type="ARBA" id="ARBA00023015"/>
    </source>
</evidence>
<keyword evidence="1" id="KW-0805">Transcription regulation</keyword>
<gene>
    <name evidence="5" type="ORF">HZF24_12370</name>
</gene>
<dbReference type="PANTHER" id="PTHR43537">
    <property type="entry name" value="TRANSCRIPTIONAL REGULATOR, GNTR FAMILY"/>
    <property type="match status" value="1"/>
</dbReference>
<accession>A0A974GWW7</accession>
<sequence>MDAIINAIIDGNIKINEELLPERELAAILGVGRGSLRESLAILEFLGIIETKGNRKVVVKGTDSIEKAISIIRLSKNTDSIVDFIEFRRVIETAIVKLACERATDEDIRLIKSSVDRLEEDPNDFIADSEFHINLAKASHNPIFAAVLDFVNSMMMDLRSRFYTVKDYHMKTVTEHRNILKAIENKNADQAVEQINTHLNNIEQFSKEIEL</sequence>
<evidence type="ECO:0000256" key="2">
    <source>
        <dbReference type="ARBA" id="ARBA00023125"/>
    </source>
</evidence>
<dbReference type="InterPro" id="IPR000524">
    <property type="entry name" value="Tscrpt_reg_HTH_GntR"/>
</dbReference>
<dbReference type="Gene3D" id="1.20.120.530">
    <property type="entry name" value="GntR ligand-binding domain-like"/>
    <property type="match status" value="1"/>
</dbReference>
<dbReference type="InterPro" id="IPR011711">
    <property type="entry name" value="GntR_C"/>
</dbReference>
<proteinExistence type="predicted"/>
<keyword evidence="2" id="KW-0238">DNA-binding</keyword>
<keyword evidence="3" id="KW-0804">Transcription</keyword>
<dbReference type="SUPFAM" id="SSF48008">
    <property type="entry name" value="GntR ligand-binding domain-like"/>
    <property type="match status" value="1"/>
</dbReference>
<evidence type="ECO:0000313" key="6">
    <source>
        <dbReference type="Proteomes" id="UP000611629"/>
    </source>
</evidence>
<dbReference type="InterPro" id="IPR036390">
    <property type="entry name" value="WH_DNA-bd_sf"/>
</dbReference>
<evidence type="ECO:0000259" key="4">
    <source>
        <dbReference type="PROSITE" id="PS50949"/>
    </source>
</evidence>
<comment type="caution">
    <text evidence="5">The sequence shown here is derived from an EMBL/GenBank/DDBJ whole genome shotgun (WGS) entry which is preliminary data.</text>
</comment>
<dbReference type="EMBL" id="JACBNQ010000015">
    <property type="protein sequence ID" value="NYB74934.1"/>
    <property type="molecule type" value="Genomic_DNA"/>
</dbReference>
<evidence type="ECO:0000313" key="5">
    <source>
        <dbReference type="EMBL" id="NYB74934.1"/>
    </source>
</evidence>
<name>A0A974GWW7_SEDHY</name>
<reference evidence="5" key="1">
    <citation type="submission" date="2020-07" db="EMBL/GenBank/DDBJ databases">
        <title>Genomic analysis of a strain of Sedimentibacter Hydroxybenzoicus DSM7310.</title>
        <authorList>
            <person name="Ma S."/>
        </authorList>
    </citation>
    <scope>NUCLEOTIDE SEQUENCE</scope>
    <source>
        <strain evidence="5">DSM 7310</strain>
    </source>
</reference>
<dbReference type="PANTHER" id="PTHR43537:SF5">
    <property type="entry name" value="UXU OPERON TRANSCRIPTIONAL REGULATOR"/>
    <property type="match status" value="1"/>
</dbReference>
<dbReference type="SMART" id="SM00895">
    <property type="entry name" value="FCD"/>
    <property type="match status" value="1"/>
</dbReference>
<dbReference type="Pfam" id="PF00392">
    <property type="entry name" value="GntR"/>
    <property type="match status" value="1"/>
</dbReference>
<organism evidence="5 6">
    <name type="scientific">Sedimentibacter hydroxybenzoicus DSM 7310</name>
    <dbReference type="NCBI Taxonomy" id="1123245"/>
    <lineage>
        <taxon>Bacteria</taxon>
        <taxon>Bacillati</taxon>
        <taxon>Bacillota</taxon>
        <taxon>Tissierellia</taxon>
        <taxon>Sedimentibacter</taxon>
    </lineage>
</organism>
<dbReference type="AlphaFoldDB" id="A0A974GWW7"/>